<evidence type="ECO:0000313" key="3">
    <source>
        <dbReference type="Proteomes" id="UP000078287"/>
    </source>
</evidence>
<evidence type="ECO:0000259" key="1">
    <source>
        <dbReference type="Pfam" id="PF01878"/>
    </source>
</evidence>
<proteinExistence type="predicted"/>
<dbReference type="PANTHER" id="PTHR14087:SF7">
    <property type="entry name" value="THYMOCYTE NUCLEAR PROTEIN 1"/>
    <property type="match status" value="1"/>
</dbReference>
<dbReference type="PANTHER" id="PTHR14087">
    <property type="entry name" value="THYMOCYTE NUCLEAR PROTEIN 1"/>
    <property type="match status" value="1"/>
</dbReference>
<dbReference type="SUPFAM" id="SSF88697">
    <property type="entry name" value="PUA domain-like"/>
    <property type="match status" value="1"/>
</dbReference>
<dbReference type="AlphaFoldDB" id="A0A178M3K2"/>
<sequence length="139" mass="15586">MPKYWLLKTEPTVYSFADLVREGRTVWDGVENNVALKHMREMRNGDEALIYHTGDERQAVGLAQVVSDPYPDPKQTDPRLMVVDVVPVRPLARPVTLAAIKADPFFADFALVRQGRLSVVPVTAAQWERLLAMAEPAES</sequence>
<dbReference type="Gene3D" id="3.10.590.10">
    <property type="entry name" value="ph1033 like domains"/>
    <property type="match status" value="1"/>
</dbReference>
<dbReference type="OrthoDB" id="9791347at2"/>
<dbReference type="STRING" id="1707952.A6A03_03695"/>
<dbReference type="EMBL" id="LWQS01000082">
    <property type="protein sequence ID" value="OAN42830.1"/>
    <property type="molecule type" value="Genomic_DNA"/>
</dbReference>
<comment type="caution">
    <text evidence="2">The sequence shown here is derived from an EMBL/GenBank/DDBJ whole genome shotgun (WGS) entry which is preliminary data.</text>
</comment>
<keyword evidence="3" id="KW-1185">Reference proteome</keyword>
<dbReference type="Proteomes" id="UP000078287">
    <property type="component" value="Unassembled WGS sequence"/>
</dbReference>
<feature type="domain" description="EVE" evidence="1">
    <location>
        <begin position="3"/>
        <end position="133"/>
    </location>
</feature>
<protein>
    <submittedName>
        <fullName evidence="2">Ubiquinol-cytochrome C reductase</fullName>
    </submittedName>
</protein>
<dbReference type="RefSeq" id="WP_066790309.1">
    <property type="nucleotide sequence ID" value="NZ_LWQS01000082.1"/>
</dbReference>
<gene>
    <name evidence="2" type="ORF">A6A03_03695</name>
</gene>
<dbReference type="InterPro" id="IPR015947">
    <property type="entry name" value="PUA-like_sf"/>
</dbReference>
<dbReference type="InterPro" id="IPR002740">
    <property type="entry name" value="EVE_domain"/>
</dbReference>
<dbReference type="InterPro" id="IPR052181">
    <property type="entry name" value="5hmC_binding"/>
</dbReference>
<reference evidence="2 3" key="1">
    <citation type="submission" date="2016-04" db="EMBL/GenBank/DDBJ databases">
        <title>Chloroflexus islandicus sp. nov., a thermophilic filamentous anoxygenic phototrophic bacterium from geyser Strokkur (Iceland).</title>
        <authorList>
            <person name="Gaisin V.A."/>
            <person name="Kalashnikov A.M."/>
            <person name="Sukhacheva M.V."/>
            <person name="Grouzdev D.S."/>
            <person name="Ivanov T.M."/>
            <person name="Kuznetsov B."/>
            <person name="Gorlenko V.M."/>
        </authorList>
    </citation>
    <scope>NUCLEOTIDE SEQUENCE [LARGE SCALE GENOMIC DNA]</scope>
    <source>
        <strain evidence="3">isl-2</strain>
    </source>
</reference>
<organism evidence="2 3">
    <name type="scientific">Chloroflexus islandicus</name>
    <dbReference type="NCBI Taxonomy" id="1707952"/>
    <lineage>
        <taxon>Bacteria</taxon>
        <taxon>Bacillati</taxon>
        <taxon>Chloroflexota</taxon>
        <taxon>Chloroflexia</taxon>
        <taxon>Chloroflexales</taxon>
        <taxon>Chloroflexineae</taxon>
        <taxon>Chloroflexaceae</taxon>
        <taxon>Chloroflexus</taxon>
    </lineage>
</organism>
<dbReference type="CDD" id="cd21133">
    <property type="entry name" value="EVE"/>
    <property type="match status" value="1"/>
</dbReference>
<dbReference type="Pfam" id="PF01878">
    <property type="entry name" value="EVE"/>
    <property type="match status" value="1"/>
</dbReference>
<accession>A0A178M3K2</accession>
<name>A0A178M3K2_9CHLR</name>
<evidence type="ECO:0000313" key="2">
    <source>
        <dbReference type="EMBL" id="OAN42830.1"/>
    </source>
</evidence>
<dbReference type="InterPro" id="IPR047197">
    <property type="entry name" value="THYN1-like_EVE"/>
</dbReference>